<dbReference type="PANTHER" id="PTHR43791:SF39">
    <property type="entry name" value="TRANSPORTER LIZ1_SEO1, PUTATIVE (AFU_ORTHOLOGUE AFUA_3G00980)-RELATED"/>
    <property type="match status" value="1"/>
</dbReference>
<comment type="subcellular location">
    <subcellularLocation>
        <location evidence="1">Membrane</location>
        <topology evidence="1">Multi-pass membrane protein</topology>
    </subcellularLocation>
</comment>
<feature type="transmembrane region" description="Helical" evidence="7">
    <location>
        <begin position="114"/>
        <end position="134"/>
    </location>
</feature>
<organism evidence="8 9">
    <name type="scientific">Penicillium angulare</name>
    <dbReference type="NCBI Taxonomy" id="116970"/>
    <lineage>
        <taxon>Eukaryota</taxon>
        <taxon>Fungi</taxon>
        <taxon>Dikarya</taxon>
        <taxon>Ascomycota</taxon>
        <taxon>Pezizomycotina</taxon>
        <taxon>Eurotiomycetes</taxon>
        <taxon>Eurotiomycetidae</taxon>
        <taxon>Eurotiales</taxon>
        <taxon>Aspergillaceae</taxon>
        <taxon>Penicillium</taxon>
    </lineage>
</organism>
<dbReference type="AlphaFoldDB" id="A0A9W9GC05"/>
<evidence type="ECO:0000256" key="4">
    <source>
        <dbReference type="ARBA" id="ARBA00022989"/>
    </source>
</evidence>
<feature type="transmembrane region" description="Helical" evidence="7">
    <location>
        <begin position="208"/>
        <end position="230"/>
    </location>
</feature>
<feature type="transmembrane region" description="Helical" evidence="7">
    <location>
        <begin position="351"/>
        <end position="370"/>
    </location>
</feature>
<evidence type="ECO:0000256" key="6">
    <source>
        <dbReference type="ARBA" id="ARBA00037968"/>
    </source>
</evidence>
<evidence type="ECO:0000256" key="3">
    <source>
        <dbReference type="ARBA" id="ARBA00022692"/>
    </source>
</evidence>
<keyword evidence="5 7" id="KW-0472">Membrane</keyword>
<feature type="transmembrane region" description="Helical" evidence="7">
    <location>
        <begin position="174"/>
        <end position="196"/>
    </location>
</feature>
<dbReference type="PANTHER" id="PTHR43791">
    <property type="entry name" value="PERMEASE-RELATED"/>
    <property type="match status" value="1"/>
</dbReference>
<feature type="transmembrane region" description="Helical" evidence="7">
    <location>
        <begin position="140"/>
        <end position="162"/>
    </location>
</feature>
<dbReference type="FunFam" id="1.20.1250.20:FF:000065">
    <property type="entry name" value="Putative MFS pantothenate transporter"/>
    <property type="match status" value="1"/>
</dbReference>
<reference evidence="8" key="2">
    <citation type="journal article" date="2023" name="IMA Fungus">
        <title>Comparative genomic study of the Penicillium genus elucidates a diverse pangenome and 15 lateral gene transfer events.</title>
        <authorList>
            <person name="Petersen C."/>
            <person name="Sorensen T."/>
            <person name="Nielsen M.R."/>
            <person name="Sondergaard T.E."/>
            <person name="Sorensen J.L."/>
            <person name="Fitzpatrick D.A."/>
            <person name="Frisvad J.C."/>
            <person name="Nielsen K.L."/>
        </authorList>
    </citation>
    <scope>NUCLEOTIDE SEQUENCE</scope>
    <source>
        <strain evidence="8">IBT 30069</strain>
    </source>
</reference>
<dbReference type="GO" id="GO:0022857">
    <property type="term" value="F:transmembrane transporter activity"/>
    <property type="evidence" value="ECO:0007669"/>
    <property type="project" value="InterPro"/>
</dbReference>
<sequence length="516" mass="57708">MASSAVDEDLRQYGERAAKQKSWRHYFWDAWDKSEEERRLLLKMDLTILTFGCLSTFIKYLDKSNLQNAFVSGMKEEMHLYGNEMNYANTAYSVGSIIALWPCNLLLTRTNPRYFIPLLEIGWTITTFAQSVMTKPIHMYVLRVILAIFETGHFSAVIYLCGAWYKKEELSRRVAIINMTTAIGPMFSSYLQAAAYNGLNGVHGRSGWRWLFIIDGCISLGIVAPQPFFYPDVPARQKPDRLFSERETELARDRNPREGRVKQGAFTLQQVKRWVLTPDIWLLWVISLCNDVCQQPSLSITYWFKAWNTIKPGSFTVAQINNYATPIQAVIVVVNLSMAWASDTVFGGRRWPLLVIGSTLSAVVFLTLASTPVFPENRSGRWALYYLTGLTQAASSMFWAWTQDTLSGDPATRAFASAGLNVWAYVGSATIPLAIFKTVDQPAVVSGNYGAAGFAILQVLTSLGLAYLQHSRRRKGKDLLEDNGSTVGGSEGAEEEVFSSAVEINKAGPVVDEHAV</sequence>
<dbReference type="Gene3D" id="1.20.1250.20">
    <property type="entry name" value="MFS general substrate transporter like domains"/>
    <property type="match status" value="2"/>
</dbReference>
<comment type="caution">
    <text evidence="8">The sequence shown here is derived from an EMBL/GenBank/DDBJ whole genome shotgun (WGS) entry which is preliminary data.</text>
</comment>
<dbReference type="InterPro" id="IPR011701">
    <property type="entry name" value="MFS"/>
</dbReference>
<keyword evidence="4 7" id="KW-1133">Transmembrane helix</keyword>
<keyword evidence="3 7" id="KW-0812">Transmembrane</keyword>
<evidence type="ECO:0000256" key="1">
    <source>
        <dbReference type="ARBA" id="ARBA00004141"/>
    </source>
</evidence>
<evidence type="ECO:0000313" key="8">
    <source>
        <dbReference type="EMBL" id="KAJ5116098.1"/>
    </source>
</evidence>
<feature type="transmembrane region" description="Helical" evidence="7">
    <location>
        <begin position="87"/>
        <end position="107"/>
    </location>
</feature>
<keyword evidence="2" id="KW-0813">Transport</keyword>
<feature type="transmembrane region" description="Helical" evidence="7">
    <location>
        <begin position="414"/>
        <end position="436"/>
    </location>
</feature>
<dbReference type="Pfam" id="PF07690">
    <property type="entry name" value="MFS_1"/>
    <property type="match status" value="1"/>
</dbReference>
<feature type="transmembrane region" description="Helical" evidence="7">
    <location>
        <begin position="448"/>
        <end position="468"/>
    </location>
</feature>
<feature type="transmembrane region" description="Helical" evidence="7">
    <location>
        <begin position="382"/>
        <end position="402"/>
    </location>
</feature>
<dbReference type="GO" id="GO:0016020">
    <property type="term" value="C:membrane"/>
    <property type="evidence" value="ECO:0007669"/>
    <property type="project" value="UniProtKB-SubCell"/>
</dbReference>
<accession>A0A9W9GC05</accession>
<evidence type="ECO:0000256" key="5">
    <source>
        <dbReference type="ARBA" id="ARBA00023136"/>
    </source>
</evidence>
<proteinExistence type="inferred from homology"/>
<dbReference type="Proteomes" id="UP001149165">
    <property type="component" value="Unassembled WGS sequence"/>
</dbReference>
<evidence type="ECO:0000313" key="9">
    <source>
        <dbReference type="Proteomes" id="UP001149165"/>
    </source>
</evidence>
<comment type="similarity">
    <text evidence="6">Belongs to the major facilitator superfamily. Allantoate permease family.</text>
</comment>
<reference evidence="8" key="1">
    <citation type="submission" date="2022-11" db="EMBL/GenBank/DDBJ databases">
        <authorList>
            <person name="Petersen C."/>
        </authorList>
    </citation>
    <scope>NUCLEOTIDE SEQUENCE</scope>
    <source>
        <strain evidence="8">IBT 30069</strain>
    </source>
</reference>
<name>A0A9W9GC05_9EURO</name>
<evidence type="ECO:0000256" key="7">
    <source>
        <dbReference type="SAM" id="Phobius"/>
    </source>
</evidence>
<evidence type="ECO:0008006" key="10">
    <source>
        <dbReference type="Google" id="ProtNLM"/>
    </source>
</evidence>
<dbReference type="InterPro" id="IPR036259">
    <property type="entry name" value="MFS_trans_sf"/>
</dbReference>
<dbReference type="EMBL" id="JAPQKH010000001">
    <property type="protein sequence ID" value="KAJ5116098.1"/>
    <property type="molecule type" value="Genomic_DNA"/>
</dbReference>
<evidence type="ECO:0000256" key="2">
    <source>
        <dbReference type="ARBA" id="ARBA00022448"/>
    </source>
</evidence>
<keyword evidence="9" id="KW-1185">Reference proteome</keyword>
<dbReference type="SUPFAM" id="SSF103473">
    <property type="entry name" value="MFS general substrate transporter"/>
    <property type="match status" value="1"/>
</dbReference>
<protein>
    <recommendedName>
        <fullName evidence="10">Major facilitator superfamily (MFS) profile domain-containing protein</fullName>
    </recommendedName>
</protein>
<gene>
    <name evidence="8" type="ORF">N7456_000446</name>
</gene>
<dbReference type="OrthoDB" id="3639251at2759"/>